<comment type="caution">
    <text evidence="1">The sequence shown here is derived from an EMBL/GenBank/DDBJ whole genome shotgun (WGS) entry which is preliminary data.</text>
</comment>
<evidence type="ECO:0000313" key="1">
    <source>
        <dbReference type="EMBL" id="KKK86993.1"/>
    </source>
</evidence>
<feature type="non-terminal residue" evidence="1">
    <location>
        <position position="47"/>
    </location>
</feature>
<dbReference type="EMBL" id="LAZR01050599">
    <property type="protein sequence ID" value="KKK86993.1"/>
    <property type="molecule type" value="Genomic_DNA"/>
</dbReference>
<gene>
    <name evidence="1" type="ORF">LCGC14_2757660</name>
</gene>
<proteinExistence type="predicted"/>
<accession>A0A0F8YZZ2</accession>
<reference evidence="1" key="1">
    <citation type="journal article" date="2015" name="Nature">
        <title>Complex archaea that bridge the gap between prokaryotes and eukaryotes.</title>
        <authorList>
            <person name="Spang A."/>
            <person name="Saw J.H."/>
            <person name="Jorgensen S.L."/>
            <person name="Zaremba-Niedzwiedzka K."/>
            <person name="Martijn J."/>
            <person name="Lind A.E."/>
            <person name="van Eijk R."/>
            <person name="Schleper C."/>
            <person name="Guy L."/>
            <person name="Ettema T.J."/>
        </authorList>
    </citation>
    <scope>NUCLEOTIDE SEQUENCE</scope>
</reference>
<protein>
    <submittedName>
        <fullName evidence="1">Uncharacterized protein</fullName>
    </submittedName>
</protein>
<sequence>MKTKEIEAIKEIIGRYKLEHFLNHMALIFYEKAEEITIGGALSDYYA</sequence>
<dbReference type="AlphaFoldDB" id="A0A0F8YZZ2"/>
<name>A0A0F8YZZ2_9ZZZZ</name>
<organism evidence="1">
    <name type="scientific">marine sediment metagenome</name>
    <dbReference type="NCBI Taxonomy" id="412755"/>
    <lineage>
        <taxon>unclassified sequences</taxon>
        <taxon>metagenomes</taxon>
        <taxon>ecological metagenomes</taxon>
    </lineage>
</organism>